<name>A0A1S9PJB8_9SPHI</name>
<dbReference type="InterPro" id="IPR053154">
    <property type="entry name" value="c-di-AMP_regulator"/>
</dbReference>
<gene>
    <name evidence="2" type="ORF">BC343_21575</name>
</gene>
<dbReference type="Pfam" id="PF07949">
    <property type="entry name" value="YbbR"/>
    <property type="match status" value="1"/>
</dbReference>
<dbReference type="PANTHER" id="PTHR37804">
    <property type="entry name" value="CDAA REGULATORY PROTEIN CDAR"/>
    <property type="match status" value="1"/>
</dbReference>
<keyword evidence="1" id="KW-0812">Transmembrane</keyword>
<keyword evidence="1" id="KW-0472">Membrane</keyword>
<dbReference type="Gene3D" id="2.170.120.30">
    <property type="match status" value="1"/>
</dbReference>
<feature type="transmembrane region" description="Helical" evidence="1">
    <location>
        <begin position="14"/>
        <end position="33"/>
    </location>
</feature>
<keyword evidence="3" id="KW-1185">Reference proteome</keyword>
<dbReference type="Gene3D" id="2.170.120.40">
    <property type="entry name" value="YbbR-like domain"/>
    <property type="match status" value="1"/>
</dbReference>
<accession>A0A1S9PJB8</accession>
<dbReference type="InterPro" id="IPR012505">
    <property type="entry name" value="YbbR"/>
</dbReference>
<evidence type="ECO:0000313" key="2">
    <source>
        <dbReference type="EMBL" id="OOQ61043.1"/>
    </source>
</evidence>
<dbReference type="Proteomes" id="UP000189739">
    <property type="component" value="Unassembled WGS sequence"/>
</dbReference>
<keyword evidence="1" id="KW-1133">Transmembrane helix</keyword>
<dbReference type="RefSeq" id="WP_078346870.1">
    <property type="nucleotide sequence ID" value="NZ_MBTF01000003.1"/>
</dbReference>
<evidence type="ECO:0000256" key="1">
    <source>
        <dbReference type="SAM" id="Phobius"/>
    </source>
</evidence>
<dbReference type="STRING" id="1792845.BC343_21575"/>
<proteinExistence type="predicted"/>
<dbReference type="PANTHER" id="PTHR37804:SF1">
    <property type="entry name" value="CDAA REGULATORY PROTEIN CDAR"/>
    <property type="match status" value="1"/>
</dbReference>
<dbReference type="AlphaFoldDB" id="A0A1S9PJB8"/>
<dbReference type="EMBL" id="MBTF01000003">
    <property type="protein sequence ID" value="OOQ61043.1"/>
    <property type="molecule type" value="Genomic_DNA"/>
</dbReference>
<evidence type="ECO:0000313" key="3">
    <source>
        <dbReference type="Proteomes" id="UP000189739"/>
    </source>
</evidence>
<sequence length="314" mass="35694">MAIIKLSAIERRRLSAFVTCLAVAIVAWVFTVLSNPQTYKVKQAIVFKNMPQRRAFHSLQPDTLNATVVGSGWKMLFTRMSESNDRVTVDLSTLESKNYIVLNNQLRQINARRDAEHQIIGFDPDTLFFDFSNRLIKRVPVKLVNGVKYQKQFMQSGAIVIKPSHVTISGPAEVLAKISAWKTDSVNLKGQNESYHSRVNLQPSTEGNLTVLPKSVIVNIPVDEFTEKTLQIPVRLINNRHYYDVKVFPQKVKVTFTTALKDFADINEDDFEAVADLDQWTQGYRVLTVRLTHSPSYSKVVKIVPQNVDFIVKK</sequence>
<protein>
    <recommendedName>
        <fullName evidence="4">YbbR-like domain-containing protein</fullName>
    </recommendedName>
</protein>
<comment type="caution">
    <text evidence="2">The sequence shown here is derived from an EMBL/GenBank/DDBJ whole genome shotgun (WGS) entry which is preliminary data.</text>
</comment>
<dbReference type="OrthoDB" id="1115707at2"/>
<organism evidence="2 3">
    <name type="scientific">Mucilaginibacter pedocola</name>
    <dbReference type="NCBI Taxonomy" id="1792845"/>
    <lineage>
        <taxon>Bacteria</taxon>
        <taxon>Pseudomonadati</taxon>
        <taxon>Bacteroidota</taxon>
        <taxon>Sphingobacteriia</taxon>
        <taxon>Sphingobacteriales</taxon>
        <taxon>Sphingobacteriaceae</taxon>
        <taxon>Mucilaginibacter</taxon>
    </lineage>
</organism>
<evidence type="ECO:0008006" key="4">
    <source>
        <dbReference type="Google" id="ProtNLM"/>
    </source>
</evidence>
<reference evidence="2 3" key="1">
    <citation type="submission" date="2016-07" db="EMBL/GenBank/DDBJ databases">
        <title>Genomic analysis of zinc-resistant bacterium Mucilaginibacter pedocola TBZ30.</title>
        <authorList>
            <person name="Huang J."/>
            <person name="Tang J."/>
        </authorList>
    </citation>
    <scope>NUCLEOTIDE SEQUENCE [LARGE SCALE GENOMIC DNA]</scope>
    <source>
        <strain evidence="2 3">TBZ30</strain>
    </source>
</reference>